<dbReference type="InterPro" id="IPR001460">
    <property type="entry name" value="PCN-bd_Tpept"/>
</dbReference>
<organism evidence="4 5">
    <name type="scientific">Mycolicibacterium psychrotolerans</name>
    <dbReference type="NCBI Taxonomy" id="216929"/>
    <lineage>
        <taxon>Bacteria</taxon>
        <taxon>Bacillati</taxon>
        <taxon>Actinomycetota</taxon>
        <taxon>Actinomycetes</taxon>
        <taxon>Mycobacteriales</taxon>
        <taxon>Mycobacteriaceae</taxon>
        <taxon>Mycolicibacterium</taxon>
    </lineage>
</organism>
<feature type="signal peptide" evidence="1">
    <location>
        <begin position="1"/>
        <end position="24"/>
    </location>
</feature>
<evidence type="ECO:0000256" key="1">
    <source>
        <dbReference type="SAM" id="SignalP"/>
    </source>
</evidence>
<sequence>MRPLRRVTLVLLVATILLAGCSDAGDRLRDTVAAFADALSRGDAAAAAALTTDEAAAGKTLGALFDSLGKDVHVGVGAVEDTDSAGAFTLDTSWKFGQDNQIQWTYTGNGRATADGDDWKIQWDATTVAPGLDKGPLTFSTLVAQPAARVLDRTGAELLTQHVVTLVDVAPGADVNAVAALLNPIAPTITPASLSADLAAGKPFTAVTLRDDDLAPIEAQLTALPNVTLRPQTRLLATDRTLTSPTLAGLSELWQQRMDAAAGWAVTAQTAAGAQRVGGADAKPVGDISSTLDIGMQRAAEDALAALPTPAALVAIQPSTGNLLTVAQNAPADAQGPIALTGLYPPGSTFKTVTVSAALQAGQVTPDSVVACPGTENIEGRQIPNDDDFDLGQVPLHTAFARSCNTTMGRLAVNLPPDGLTEAAAQLGLGIDYTAPGMTTVTGSVPVADTSALRVEEGIGQGKVTASPFGMALVAATLAHGSVPAPAIVAGQLGVADRTPEPLPAGVDDQVKAMMRETITGGTATQLQDIPDLLGKTGTAEYIDDQHAHGWFVGIRGDLALAVFVSDAGSSAPAVDAAGRFLRAL</sequence>
<evidence type="ECO:0000313" key="4">
    <source>
        <dbReference type="EMBL" id="BBX68757.1"/>
    </source>
</evidence>
<protein>
    <submittedName>
        <fullName evidence="4">Penicillin-binding protein</fullName>
    </submittedName>
</protein>
<keyword evidence="1" id="KW-0732">Signal</keyword>
<dbReference type="SUPFAM" id="SSF56601">
    <property type="entry name" value="beta-lactamase/transpeptidase-like"/>
    <property type="match status" value="1"/>
</dbReference>
<reference evidence="4 5" key="1">
    <citation type="journal article" date="2019" name="Emerg. Microbes Infect.">
        <title>Comprehensive subspecies identification of 175 nontuberculous mycobacteria species based on 7547 genomic profiles.</title>
        <authorList>
            <person name="Matsumoto Y."/>
            <person name="Kinjo T."/>
            <person name="Motooka D."/>
            <person name="Nabeya D."/>
            <person name="Jung N."/>
            <person name="Uechi K."/>
            <person name="Horii T."/>
            <person name="Iida T."/>
            <person name="Fujita J."/>
            <person name="Nakamura S."/>
        </authorList>
    </citation>
    <scope>NUCLEOTIDE SEQUENCE [LARGE SCALE GENOMIC DNA]</scope>
    <source>
        <strain evidence="4 5">JCM 13323</strain>
    </source>
</reference>
<dbReference type="KEGG" id="mpsc:MPSYJ_22180"/>
<dbReference type="RefSeq" id="WP_163722256.1">
    <property type="nucleotide sequence ID" value="NZ_AP022574.1"/>
</dbReference>
<dbReference type="InterPro" id="IPR012338">
    <property type="entry name" value="Beta-lactam/transpept-like"/>
</dbReference>
<dbReference type="Pfam" id="PF00905">
    <property type="entry name" value="Transpeptidase"/>
    <property type="match status" value="1"/>
</dbReference>
<feature type="domain" description="NTF2-like N-terminal transpeptidase" evidence="3">
    <location>
        <begin position="31"/>
        <end position="135"/>
    </location>
</feature>
<dbReference type="PANTHER" id="PTHR30627">
    <property type="entry name" value="PEPTIDOGLYCAN D,D-TRANSPEPTIDASE"/>
    <property type="match status" value="1"/>
</dbReference>
<dbReference type="GO" id="GO:0071972">
    <property type="term" value="F:peptidoglycan L,D-transpeptidase activity"/>
    <property type="evidence" value="ECO:0007669"/>
    <property type="project" value="TreeGrafter"/>
</dbReference>
<dbReference type="PANTHER" id="PTHR30627:SF24">
    <property type="entry name" value="PENICILLIN-BINDING PROTEIN 4B"/>
    <property type="match status" value="1"/>
</dbReference>
<dbReference type="Gene3D" id="3.40.710.10">
    <property type="entry name" value="DD-peptidase/beta-lactamase superfamily"/>
    <property type="match status" value="1"/>
</dbReference>
<gene>
    <name evidence="4" type="ORF">MPSYJ_22180</name>
</gene>
<name>A0A7I7MA82_9MYCO</name>
<dbReference type="Proteomes" id="UP000466514">
    <property type="component" value="Chromosome"/>
</dbReference>
<evidence type="ECO:0000259" key="3">
    <source>
        <dbReference type="Pfam" id="PF05223"/>
    </source>
</evidence>
<proteinExistence type="predicted"/>
<dbReference type="GO" id="GO:0071555">
    <property type="term" value="P:cell wall organization"/>
    <property type="evidence" value="ECO:0007669"/>
    <property type="project" value="TreeGrafter"/>
</dbReference>
<dbReference type="GO" id="GO:0005886">
    <property type="term" value="C:plasma membrane"/>
    <property type="evidence" value="ECO:0007669"/>
    <property type="project" value="TreeGrafter"/>
</dbReference>
<dbReference type="GO" id="GO:0046677">
    <property type="term" value="P:response to antibiotic"/>
    <property type="evidence" value="ECO:0007669"/>
    <property type="project" value="InterPro"/>
</dbReference>
<evidence type="ECO:0000259" key="2">
    <source>
        <dbReference type="Pfam" id="PF00905"/>
    </source>
</evidence>
<dbReference type="InterPro" id="IPR050515">
    <property type="entry name" value="Beta-lactam/transpept"/>
</dbReference>
<dbReference type="EMBL" id="AP022574">
    <property type="protein sequence ID" value="BBX68757.1"/>
    <property type="molecule type" value="Genomic_DNA"/>
</dbReference>
<dbReference type="AlphaFoldDB" id="A0A7I7MA82"/>
<evidence type="ECO:0000313" key="5">
    <source>
        <dbReference type="Proteomes" id="UP000466514"/>
    </source>
</evidence>
<feature type="chain" id="PRO_5029743555" evidence="1">
    <location>
        <begin position="25"/>
        <end position="585"/>
    </location>
</feature>
<feature type="domain" description="Penicillin-binding protein transpeptidase" evidence="2">
    <location>
        <begin position="312"/>
        <end position="569"/>
    </location>
</feature>
<dbReference type="InterPro" id="IPR007887">
    <property type="entry name" value="MecA_N"/>
</dbReference>
<accession>A0A7I7MA82</accession>
<keyword evidence="5" id="KW-1185">Reference proteome</keyword>
<dbReference type="PROSITE" id="PS51257">
    <property type="entry name" value="PROKAR_LIPOPROTEIN"/>
    <property type="match status" value="1"/>
</dbReference>
<dbReference type="Pfam" id="PF05223">
    <property type="entry name" value="MecA_N"/>
    <property type="match status" value="1"/>
</dbReference>
<dbReference type="GO" id="GO:0008658">
    <property type="term" value="F:penicillin binding"/>
    <property type="evidence" value="ECO:0007669"/>
    <property type="project" value="InterPro"/>
</dbReference>